<dbReference type="AlphaFoldDB" id="A0A143PXE2"/>
<feature type="region of interest" description="Disordered" evidence="1">
    <location>
        <begin position="262"/>
        <end position="289"/>
    </location>
</feature>
<protein>
    <submittedName>
        <fullName evidence="2">Uncharacterized protein</fullName>
    </submittedName>
</protein>
<gene>
    <name evidence="2" type="ORF">LuPra_06127</name>
</gene>
<dbReference type="KEGG" id="abac:LuPra_06127"/>
<dbReference type="EMBL" id="CP015136">
    <property type="protein sequence ID" value="AMY12843.1"/>
    <property type="molecule type" value="Genomic_DNA"/>
</dbReference>
<dbReference type="Proteomes" id="UP000076079">
    <property type="component" value="Chromosome"/>
</dbReference>
<feature type="compositionally biased region" description="Pro residues" evidence="1">
    <location>
        <begin position="268"/>
        <end position="277"/>
    </location>
</feature>
<dbReference type="STRING" id="1855912.LuPra_06127"/>
<reference evidence="3" key="2">
    <citation type="submission" date="2016-04" db="EMBL/GenBank/DDBJ databases">
        <title>First Complete Genome Sequence of a Subdivision 6 Acidobacterium.</title>
        <authorList>
            <person name="Huang S."/>
            <person name="Vieira S."/>
            <person name="Bunk B."/>
            <person name="Riedel T."/>
            <person name="Sproeer C."/>
            <person name="Overmann J."/>
        </authorList>
    </citation>
    <scope>NUCLEOTIDE SEQUENCE [LARGE SCALE GENOMIC DNA]</scope>
    <source>
        <strain evidence="3">DSM 100886 HEG_-6_39</strain>
    </source>
</reference>
<reference evidence="2 3" key="1">
    <citation type="journal article" date="2016" name="Genome Announc.">
        <title>First Complete Genome Sequence of a Subdivision 6 Acidobacterium Strain.</title>
        <authorList>
            <person name="Huang S."/>
            <person name="Vieira S."/>
            <person name="Bunk B."/>
            <person name="Riedel T."/>
            <person name="Sproer C."/>
            <person name="Overmann J."/>
        </authorList>
    </citation>
    <scope>NUCLEOTIDE SEQUENCE [LARGE SCALE GENOMIC DNA]</scope>
    <source>
        <strain evidence="3">DSM 100886 HEG_-6_39</strain>
    </source>
</reference>
<accession>A0A143PXE2</accession>
<dbReference type="RefSeq" id="WP_110174262.1">
    <property type="nucleotide sequence ID" value="NZ_CP015136.1"/>
</dbReference>
<evidence type="ECO:0000313" key="2">
    <source>
        <dbReference type="EMBL" id="AMY12843.1"/>
    </source>
</evidence>
<name>A0A143PXE2_LUTPR</name>
<evidence type="ECO:0000256" key="1">
    <source>
        <dbReference type="SAM" id="MobiDB-lite"/>
    </source>
</evidence>
<evidence type="ECO:0000313" key="3">
    <source>
        <dbReference type="Proteomes" id="UP000076079"/>
    </source>
</evidence>
<organism evidence="2 3">
    <name type="scientific">Luteitalea pratensis</name>
    <dbReference type="NCBI Taxonomy" id="1855912"/>
    <lineage>
        <taxon>Bacteria</taxon>
        <taxon>Pseudomonadati</taxon>
        <taxon>Acidobacteriota</taxon>
        <taxon>Vicinamibacteria</taxon>
        <taxon>Vicinamibacterales</taxon>
        <taxon>Vicinamibacteraceae</taxon>
        <taxon>Luteitalea</taxon>
    </lineage>
</organism>
<proteinExistence type="predicted"/>
<keyword evidence="3" id="KW-1185">Reference proteome</keyword>
<sequence length="289" mass="31157">MTPVRVAAAVAVVSLALWGCRDTPHSSRADGSAVEGLVEAKAGGDTGSGPTAVLYGRVIGSDHQAAPPADWQVRVTAEYEDGTDVAPRDRDSTGDLFAFKVVPGKRVRLYFEAVPYQASVTEFLDVNDERRYASRVPDVVMDRIRWTMALFANGNGEAFGRNLEGQAIVAEKTGSADVFRANLEFYRKASAKFPDCMRKLEEFERTPRAVALSRKAEARGVPVSLLKSLVMTPAELARAEPDTLRALAVNARVARTLRNEARRALEGPPAPVAPVAPAPLTSAGNTPRR</sequence>